<dbReference type="Pfam" id="PF01899">
    <property type="entry name" value="MNHE"/>
    <property type="match status" value="1"/>
</dbReference>
<keyword evidence="4" id="KW-0812">Transmembrane</keyword>
<dbReference type="EMBL" id="LK391969">
    <property type="protein sequence ID" value="CEF26138.1"/>
    <property type="molecule type" value="Genomic_DNA"/>
</dbReference>
<dbReference type="GO" id="GO:0008324">
    <property type="term" value="F:monoatomic cation transmembrane transporter activity"/>
    <property type="evidence" value="ECO:0007669"/>
    <property type="project" value="InterPro"/>
</dbReference>
<dbReference type="EMBL" id="LM997413">
    <property type="protein sequence ID" value="CEA03281.1"/>
    <property type="molecule type" value="Genomic_DNA"/>
</dbReference>
<evidence type="ECO:0000313" key="7">
    <source>
        <dbReference type="EMBL" id="CEA03281.1"/>
    </source>
</evidence>
<dbReference type="PANTHER" id="PTHR34584">
    <property type="entry name" value="NA(+)/H(+) ANTIPORTER SUBUNIT E1"/>
    <property type="match status" value="1"/>
</dbReference>
<protein>
    <submittedName>
        <fullName evidence="7">Monovalent cation/H+ antiporter subunit E</fullName>
    </submittedName>
</protein>
<dbReference type="GO" id="GO:0005886">
    <property type="term" value="C:plasma membrane"/>
    <property type="evidence" value="ECO:0007669"/>
    <property type="project" value="UniProtKB-SubCell"/>
</dbReference>
<dbReference type="OrthoDB" id="9807187at2"/>
<evidence type="ECO:0000256" key="5">
    <source>
        <dbReference type="ARBA" id="ARBA00022989"/>
    </source>
</evidence>
<dbReference type="PANTHER" id="PTHR34584:SF1">
    <property type="entry name" value="NA(+)_H(+) ANTIPORTER SUBUNIT E1"/>
    <property type="match status" value="1"/>
</dbReference>
<evidence type="ECO:0000256" key="6">
    <source>
        <dbReference type="ARBA" id="ARBA00023136"/>
    </source>
</evidence>
<organism evidence="7">
    <name type="scientific">Pseudomonas saudimassiliensis</name>
    <dbReference type="NCBI Taxonomy" id="1461581"/>
    <lineage>
        <taxon>Bacteria</taxon>
        <taxon>Pseudomonadati</taxon>
        <taxon>Pseudomonadota</taxon>
        <taxon>Gammaproteobacteria</taxon>
        <taxon>Pseudomonadales</taxon>
        <taxon>Pseudomonadaceae</taxon>
        <taxon>Pseudomonas</taxon>
    </lineage>
</organism>
<keyword evidence="5" id="KW-1133">Transmembrane helix</keyword>
<keyword evidence="6" id="KW-0472">Membrane</keyword>
<evidence type="ECO:0000256" key="2">
    <source>
        <dbReference type="ARBA" id="ARBA00006228"/>
    </source>
</evidence>
<dbReference type="RefSeq" id="WP_044498667.1">
    <property type="nucleotide sequence ID" value="NZ_LK391969.1"/>
</dbReference>
<keyword evidence="3" id="KW-1003">Cell membrane</keyword>
<comment type="subcellular location">
    <subcellularLocation>
        <location evidence="1">Cell membrane</location>
        <topology evidence="1">Multi-pass membrane protein</topology>
    </subcellularLocation>
</comment>
<reference evidence="7" key="1">
    <citation type="submission" date="2014-07" db="EMBL/GenBank/DDBJ databases">
        <authorList>
            <person name="Urmite Genomes Urmite Genomes"/>
        </authorList>
    </citation>
    <scope>NUCLEOTIDE SEQUENCE</scope>
    <source>
        <strain evidence="7">12M76_air</strain>
    </source>
</reference>
<dbReference type="PIRSF" id="PIRSF019239">
    <property type="entry name" value="MrpE"/>
    <property type="match status" value="1"/>
</dbReference>
<dbReference type="NCBIfam" id="NF006520">
    <property type="entry name" value="PRK08965.1-4"/>
    <property type="match status" value="1"/>
</dbReference>
<dbReference type="AlphaFoldDB" id="A0A078MEZ0"/>
<accession>A0A078MEZ0</accession>
<gene>
    <name evidence="7" type="ORF">BN1049_01064</name>
</gene>
<evidence type="ECO:0000256" key="1">
    <source>
        <dbReference type="ARBA" id="ARBA00004651"/>
    </source>
</evidence>
<sequence length="165" mass="18666">MKRWLPSPLMSAFLLVLWLMLNQSIEPAHLLLGALLAIAIPRLVAPLRPTPVRVARPLTIVRLIVYALIEILRSCFNVCTLILFGGGRLNSQFIRIPLDLRDRHGLAVLACIINSTPGTVWVEIIPGSHDLALHVFDLHDADWWVNMIKTRLEQPLIDIFEQEQS</sequence>
<comment type="similarity">
    <text evidence="2">Belongs to the CPA3 antiporters (TC 2.A.63) subunit E family.</text>
</comment>
<dbReference type="PATRIC" id="fig|1461581.3.peg.1042"/>
<proteinExistence type="inferred from homology"/>
<dbReference type="InterPro" id="IPR002758">
    <property type="entry name" value="Cation_antiport_E"/>
</dbReference>
<name>A0A078MEZ0_9PSED</name>
<evidence type="ECO:0000256" key="4">
    <source>
        <dbReference type="ARBA" id="ARBA00022692"/>
    </source>
</evidence>
<evidence type="ECO:0000256" key="3">
    <source>
        <dbReference type="ARBA" id="ARBA00022475"/>
    </source>
</evidence>